<reference evidence="1" key="1">
    <citation type="submission" date="2021-01" db="EMBL/GenBank/DDBJ databases">
        <authorList>
            <consortium name="Genoscope - CEA"/>
            <person name="William W."/>
        </authorList>
    </citation>
    <scope>NUCLEOTIDE SEQUENCE</scope>
</reference>
<name>A0A816ZQK6_BRANA</name>
<evidence type="ECO:0000313" key="1">
    <source>
        <dbReference type="EMBL" id="CAF2226666.1"/>
    </source>
</evidence>
<proteinExistence type="predicted"/>
<protein>
    <submittedName>
        <fullName evidence="1">(rape) hypothetical protein</fullName>
    </submittedName>
</protein>
<dbReference type="AlphaFoldDB" id="A0A816ZQK6"/>
<organism evidence="1">
    <name type="scientific">Brassica napus</name>
    <name type="common">Rape</name>
    <dbReference type="NCBI Taxonomy" id="3708"/>
    <lineage>
        <taxon>Eukaryota</taxon>
        <taxon>Viridiplantae</taxon>
        <taxon>Streptophyta</taxon>
        <taxon>Embryophyta</taxon>
        <taxon>Tracheophyta</taxon>
        <taxon>Spermatophyta</taxon>
        <taxon>Magnoliopsida</taxon>
        <taxon>eudicotyledons</taxon>
        <taxon>Gunneridae</taxon>
        <taxon>Pentapetalae</taxon>
        <taxon>rosids</taxon>
        <taxon>malvids</taxon>
        <taxon>Brassicales</taxon>
        <taxon>Brassicaceae</taxon>
        <taxon>Brassiceae</taxon>
        <taxon>Brassica</taxon>
    </lineage>
</organism>
<gene>
    <name evidence="1" type="ORF">DARMORV10_A08P09210.1</name>
</gene>
<dbReference type="EMBL" id="HG994362">
    <property type="protein sequence ID" value="CAF2226666.1"/>
    <property type="molecule type" value="Genomic_DNA"/>
</dbReference>
<dbReference type="Proteomes" id="UP001295469">
    <property type="component" value="Chromosome A08"/>
</dbReference>
<sequence length="62" mass="7102">MIDDACESIREKAKLMKGLFGNTDENSRNVDKLEDSIDRTYGPTEYEINTTLTLSYKILDII</sequence>
<accession>A0A816ZQK6</accession>